<dbReference type="AlphaFoldDB" id="A0A642V2Q8"/>
<evidence type="ECO:0000313" key="2">
    <source>
        <dbReference type="EMBL" id="KAA8911245.1"/>
    </source>
</evidence>
<comment type="caution">
    <text evidence="2">The sequence shown here is derived from an EMBL/GenBank/DDBJ whole genome shotgun (WGS) entry which is preliminary data.</text>
</comment>
<sequence length="297" mass="33436">MAIFGGSINRLETQLRKLRLNGLWRGGRGLRTSNAGEAEIPSAEDFAIYEDSASAGENHQDSSSRRGNNNDGHFNNRSPSPFEATSERDITDIVLGDSDVMTLHSGEENREPREEMIQGGQEQETDDNETACYYENTEHRDVRRFSAPRSNSQPNQNLQQRLCVLMAVEHSFSFGSGLPVSQSRLRHDRQASRTTDPRKRNSSLSRQEDHTKRQSLPVVDTSDANLAQQLTNYSSSASRQTLSPDNHHKTIRPIGMFTDFASTALTRSWQRIKNTFKKPAQEPSPDQQKQSEDEGDN</sequence>
<feature type="region of interest" description="Disordered" evidence="1">
    <location>
        <begin position="54"/>
        <end position="88"/>
    </location>
</feature>
<proteinExistence type="predicted"/>
<reference evidence="2" key="1">
    <citation type="journal article" date="2019" name="G3 (Bethesda)">
        <title>Genome Assemblies of Two Rare Opportunistic Yeast Pathogens: Diutina rugosa (syn. Candida rugosa) and Trichomonascus ciferrii (syn. Candida ciferrii).</title>
        <authorList>
            <person name="Mixao V."/>
            <person name="Saus E."/>
            <person name="Hansen A.P."/>
            <person name="Lass-Florl C."/>
            <person name="Gabaldon T."/>
        </authorList>
    </citation>
    <scope>NUCLEOTIDE SEQUENCE</scope>
    <source>
        <strain evidence="2">CBS 4856</strain>
    </source>
</reference>
<keyword evidence="3" id="KW-1185">Reference proteome</keyword>
<feature type="compositionally biased region" description="Basic and acidic residues" evidence="1">
    <location>
        <begin position="105"/>
        <end position="116"/>
    </location>
</feature>
<feature type="compositionally biased region" description="Basic and acidic residues" evidence="1">
    <location>
        <begin position="188"/>
        <end position="199"/>
    </location>
</feature>
<feature type="compositionally biased region" description="Polar residues" evidence="1">
    <location>
        <begin position="65"/>
        <end position="79"/>
    </location>
</feature>
<evidence type="ECO:0000256" key="1">
    <source>
        <dbReference type="SAM" id="MobiDB-lite"/>
    </source>
</evidence>
<protein>
    <submittedName>
        <fullName evidence="2">Uncharacterized protein</fullName>
    </submittedName>
</protein>
<evidence type="ECO:0000313" key="3">
    <source>
        <dbReference type="Proteomes" id="UP000761534"/>
    </source>
</evidence>
<dbReference type="Proteomes" id="UP000761534">
    <property type="component" value="Unassembled WGS sequence"/>
</dbReference>
<dbReference type="EMBL" id="SWFS01000290">
    <property type="protein sequence ID" value="KAA8911245.1"/>
    <property type="molecule type" value="Genomic_DNA"/>
</dbReference>
<feature type="region of interest" description="Disordered" evidence="1">
    <location>
        <begin position="272"/>
        <end position="297"/>
    </location>
</feature>
<organism evidence="2 3">
    <name type="scientific">Trichomonascus ciferrii</name>
    <dbReference type="NCBI Taxonomy" id="44093"/>
    <lineage>
        <taxon>Eukaryota</taxon>
        <taxon>Fungi</taxon>
        <taxon>Dikarya</taxon>
        <taxon>Ascomycota</taxon>
        <taxon>Saccharomycotina</taxon>
        <taxon>Dipodascomycetes</taxon>
        <taxon>Dipodascales</taxon>
        <taxon>Trichomonascaceae</taxon>
        <taxon>Trichomonascus</taxon>
        <taxon>Trichomonascus ciferrii complex</taxon>
    </lineage>
</organism>
<feature type="region of interest" description="Disordered" evidence="1">
    <location>
        <begin position="176"/>
        <end position="222"/>
    </location>
</feature>
<feature type="region of interest" description="Disordered" evidence="1">
    <location>
        <begin position="102"/>
        <end position="128"/>
    </location>
</feature>
<accession>A0A642V2Q8</accession>
<name>A0A642V2Q8_9ASCO</name>
<gene>
    <name evidence="2" type="ORF">TRICI_003855</name>
</gene>
<dbReference type="VEuPathDB" id="FungiDB:TRICI_003855"/>